<dbReference type="GO" id="GO:0000271">
    <property type="term" value="P:polysaccharide biosynthetic process"/>
    <property type="evidence" value="ECO:0007669"/>
    <property type="project" value="UniProtKB-KW"/>
</dbReference>
<keyword evidence="3" id="KW-0812">Transmembrane</keyword>
<comment type="similarity">
    <text evidence="1">Belongs to the bacterial sugar transferase family.</text>
</comment>
<evidence type="ECO:0000256" key="3">
    <source>
        <dbReference type="SAM" id="Phobius"/>
    </source>
</evidence>
<feature type="transmembrane region" description="Helical" evidence="3">
    <location>
        <begin position="115"/>
        <end position="138"/>
    </location>
</feature>
<dbReference type="PANTHER" id="PTHR30576">
    <property type="entry name" value="COLANIC BIOSYNTHESIS UDP-GLUCOSE LIPID CARRIER TRANSFERASE"/>
    <property type="match status" value="1"/>
</dbReference>
<accession>A0A2T5GG75</accession>
<feature type="transmembrane region" description="Helical" evidence="3">
    <location>
        <begin position="57"/>
        <end position="76"/>
    </location>
</feature>
<feature type="domain" description="Bacterial sugar transferase" evidence="4">
    <location>
        <begin position="262"/>
        <end position="447"/>
    </location>
</feature>
<evidence type="ECO:0000259" key="4">
    <source>
        <dbReference type="Pfam" id="PF02397"/>
    </source>
</evidence>
<evidence type="ECO:0000256" key="2">
    <source>
        <dbReference type="ARBA" id="ARBA00023169"/>
    </source>
</evidence>
<keyword evidence="6" id="KW-1185">Reference proteome</keyword>
<keyword evidence="2" id="KW-0270">Exopolysaccharide synthesis</keyword>
<feature type="transmembrane region" description="Helical" evidence="3">
    <location>
        <begin position="92"/>
        <end position="109"/>
    </location>
</feature>
<evidence type="ECO:0000313" key="6">
    <source>
        <dbReference type="Proteomes" id="UP000244189"/>
    </source>
</evidence>
<dbReference type="GO" id="GO:0016780">
    <property type="term" value="F:phosphotransferase activity, for other substituted phosphate groups"/>
    <property type="evidence" value="ECO:0007669"/>
    <property type="project" value="TreeGrafter"/>
</dbReference>
<keyword evidence="5" id="KW-0808">Transferase</keyword>
<dbReference type="Proteomes" id="UP000244189">
    <property type="component" value="Unassembled WGS sequence"/>
</dbReference>
<sequence length="453" mass="50523">MATKHDELRQTTWHAPASVLRLRSIGCLMLGDIIAIISGFLLTWLGRPDFVVSRTPLFMIVLVPVYLVVASSVDAFDTRSLRDPVIAIKKSWYALAVTLALLVIAAFYLRSVQDFSRAMIGFGSAFAFALTGVARWLLIPRLPQIVGGNPFSIALIRDGMAPIPAGDFSITLTGFTLDSENHDPVMYDKLAMALSAMDRVVVACPPERRQAWARALRGANIQGEIDMPELAVLRPRGIGPDHAAPSLIVAIGPLNLVDRIIKRLFDIAVAGTALVLLAPVMAAIALWVRSDSPGPVLFEQIRIGRANRMFRMFKFRSMKTGDHSGHRSTARDDDRVTRCGRFIRRTSLDELPQLFNVLGGSMSIVGPRPHALGSRANDKLFWEVDDRYWDRHAAKPGLTGLAQIRGYRGATLFEDDLRNRVDADLEYLTDWTIWRDLKIIFLTVRVLWHRNAY</sequence>
<comment type="caution">
    <text evidence="5">The sequence shown here is derived from an EMBL/GenBank/DDBJ whole genome shotgun (WGS) entry which is preliminary data.</text>
</comment>
<name>A0A2T5GG75_9SPHN</name>
<dbReference type="PANTHER" id="PTHR30576:SF0">
    <property type="entry name" value="UNDECAPRENYL-PHOSPHATE N-ACETYLGALACTOSAMINYL 1-PHOSPHATE TRANSFERASE-RELATED"/>
    <property type="match status" value="1"/>
</dbReference>
<dbReference type="InterPro" id="IPR003362">
    <property type="entry name" value="Bact_transf"/>
</dbReference>
<keyword evidence="3" id="KW-1133">Transmembrane helix</keyword>
<reference evidence="5 6" key="1">
    <citation type="submission" date="2018-04" db="EMBL/GenBank/DDBJ databases">
        <title>Genomic Encyclopedia of Type Strains, Phase III (KMG-III): the genomes of soil and plant-associated and newly described type strains.</title>
        <authorList>
            <person name="Whitman W."/>
        </authorList>
    </citation>
    <scope>NUCLEOTIDE SEQUENCE [LARGE SCALE GENOMIC DNA]</scope>
    <source>
        <strain evidence="5 6">MA101b</strain>
    </source>
</reference>
<keyword evidence="3" id="KW-0472">Membrane</keyword>
<dbReference type="Pfam" id="PF02397">
    <property type="entry name" value="Bac_transf"/>
    <property type="match status" value="1"/>
</dbReference>
<evidence type="ECO:0000313" key="5">
    <source>
        <dbReference type="EMBL" id="PTQ58317.1"/>
    </source>
</evidence>
<dbReference type="AlphaFoldDB" id="A0A2T5GG75"/>
<dbReference type="EMBL" id="QAOG01000009">
    <property type="protein sequence ID" value="PTQ58317.1"/>
    <property type="molecule type" value="Genomic_DNA"/>
</dbReference>
<protein>
    <submittedName>
        <fullName evidence="5">Lipopolysaccharide/colanic/teichoic acid biosynthesis glycosyltransferase</fullName>
    </submittedName>
</protein>
<organism evidence="5 6">
    <name type="scientific">Sphingomonas aurantiaca</name>
    <dbReference type="NCBI Taxonomy" id="185949"/>
    <lineage>
        <taxon>Bacteria</taxon>
        <taxon>Pseudomonadati</taxon>
        <taxon>Pseudomonadota</taxon>
        <taxon>Alphaproteobacteria</taxon>
        <taxon>Sphingomonadales</taxon>
        <taxon>Sphingomonadaceae</taxon>
        <taxon>Sphingomonas</taxon>
    </lineage>
</organism>
<gene>
    <name evidence="5" type="ORF">C8J26_3917</name>
</gene>
<evidence type="ECO:0000256" key="1">
    <source>
        <dbReference type="ARBA" id="ARBA00006464"/>
    </source>
</evidence>
<feature type="transmembrane region" description="Helical" evidence="3">
    <location>
        <begin position="264"/>
        <end position="288"/>
    </location>
</feature>
<proteinExistence type="inferred from homology"/>
<feature type="transmembrane region" description="Helical" evidence="3">
    <location>
        <begin position="25"/>
        <end position="45"/>
    </location>
</feature>